<feature type="transmembrane region" description="Helical" evidence="2">
    <location>
        <begin position="441"/>
        <end position="459"/>
    </location>
</feature>
<comment type="caution">
    <text evidence="3">The sequence shown here is derived from an EMBL/GenBank/DDBJ whole genome shotgun (WGS) entry which is preliminary data.</text>
</comment>
<evidence type="ECO:0000256" key="2">
    <source>
        <dbReference type="SAM" id="Phobius"/>
    </source>
</evidence>
<keyword evidence="2" id="KW-0812">Transmembrane</keyword>
<evidence type="ECO:0000313" key="3">
    <source>
        <dbReference type="EMBL" id="GIJ59240.1"/>
    </source>
</evidence>
<keyword evidence="2" id="KW-0472">Membrane</keyword>
<dbReference type="EMBL" id="BOPG01000045">
    <property type="protein sequence ID" value="GIJ59240.1"/>
    <property type="molecule type" value="Genomic_DNA"/>
</dbReference>
<dbReference type="Proteomes" id="UP000612585">
    <property type="component" value="Unassembled WGS sequence"/>
</dbReference>
<keyword evidence="4" id="KW-1185">Reference proteome</keyword>
<feature type="transmembrane region" description="Helical" evidence="2">
    <location>
        <begin position="400"/>
        <end position="421"/>
    </location>
</feature>
<feature type="compositionally biased region" description="Pro residues" evidence="1">
    <location>
        <begin position="569"/>
        <end position="579"/>
    </location>
</feature>
<feature type="transmembrane region" description="Helical" evidence="2">
    <location>
        <begin position="519"/>
        <end position="544"/>
    </location>
</feature>
<feature type="transmembrane region" description="Helical" evidence="2">
    <location>
        <begin position="836"/>
        <end position="861"/>
    </location>
</feature>
<organism evidence="3 4">
    <name type="scientific">Virgisporangium aurantiacum</name>
    <dbReference type="NCBI Taxonomy" id="175570"/>
    <lineage>
        <taxon>Bacteria</taxon>
        <taxon>Bacillati</taxon>
        <taxon>Actinomycetota</taxon>
        <taxon>Actinomycetes</taxon>
        <taxon>Micromonosporales</taxon>
        <taxon>Micromonosporaceae</taxon>
        <taxon>Virgisporangium</taxon>
    </lineage>
</organism>
<feature type="transmembrane region" description="Helical" evidence="2">
    <location>
        <begin position="318"/>
        <end position="336"/>
    </location>
</feature>
<proteinExistence type="predicted"/>
<feature type="region of interest" description="Disordered" evidence="1">
    <location>
        <begin position="562"/>
        <end position="590"/>
    </location>
</feature>
<feature type="transmembrane region" description="Helical" evidence="2">
    <location>
        <begin position="783"/>
        <end position="803"/>
    </location>
</feature>
<accession>A0A8J3ZCM2</accession>
<name>A0A8J3ZCM2_9ACTN</name>
<reference evidence="3" key="1">
    <citation type="submission" date="2021-01" db="EMBL/GenBank/DDBJ databases">
        <title>Whole genome shotgun sequence of Virgisporangium aurantiacum NBRC 16421.</title>
        <authorList>
            <person name="Komaki H."/>
            <person name="Tamura T."/>
        </authorList>
    </citation>
    <scope>NUCLEOTIDE SEQUENCE</scope>
    <source>
        <strain evidence="3">NBRC 16421</strain>
    </source>
</reference>
<keyword evidence="2" id="KW-1133">Transmembrane helix</keyword>
<feature type="transmembrane region" description="Helical" evidence="2">
    <location>
        <begin position="881"/>
        <end position="901"/>
    </location>
</feature>
<feature type="transmembrane region" description="Helical" evidence="2">
    <location>
        <begin position="471"/>
        <end position="490"/>
    </location>
</feature>
<protein>
    <submittedName>
        <fullName evidence="3">Uncharacterized protein</fullName>
    </submittedName>
</protein>
<gene>
    <name evidence="3" type="ORF">Vau01_067560</name>
</gene>
<evidence type="ECO:0000256" key="1">
    <source>
        <dbReference type="SAM" id="MobiDB-lite"/>
    </source>
</evidence>
<sequence>MRSPLLKAAATGWVRQGAWAVLVLAAFAVASLAAASAPVHNEASGNAVFAERLAAVPPTAAQSEAAVVRLSTSSSPRSADQQQAVRDLRAIPNLTGPRLGGGSVGAELAGQAPWNSVVSIRGRAEPARLFAVEDPARAVVPVAAAGGDGVWLPQPLADDLGATAGDRVTFTVTFAGAQRGAEVRVAGVYATTGRLPADPDGGRSWASQRSSLPADPTAKTLSAFLVLADVATVERLAADTGDRILWWADADLAPGTTLAGARRTAREIERLRIRTAQQVTAGAPSVVTPHVISGIGRVADEATSVADGVEARMRTVEWAAIAVGLVSVLAVGLLSVRRRAVELRHVVGTGVPPLSVGGLWFVEHLGPAVVAGAAGWAAAWGLLVRWGPPGAVTGASLVPAAAAAALIGVTGSLAAAGVAAVTAARRVRPAPPAAPSRPRPWGLLVVVAAAVSTVGLWGSAQARGIDRAVPLLVLAATGVLTGMLLVRLAALRRRPRGGSPPRIVPWLVRRRLAAGGERALTVMVLTAGFGMLAFALCAMDAVAVATDDRVAVRAGAEAVAQLPGSWPLDPDPPPPPDGPPAGEGLVPGLRTPPLPPHATFVWRIDADTTLDHGTRDVVAIDPGRFPGVASWGRGTDLAAARRAVRRLAAVDPATAVPGRPVPAIVVGDPALAGVDDVPVDLGPWQGRLDVVAHLPAFPGLGDRPMIVVPDLVLFTHLGRYDPRLRESVTMTGGLLVRTYLWSSAGTAGIDEVLAGRGVQPERVTTAAQARQNPGIIAADRTRGYQLSVAAYLALLAVVALCVFSERTASAARPADLMLARVGVGRRRVVAARAAELAVLVAAALAGAVAGLAVLAPLAARLLDEDRTLVPAMRFTVPPEAVLGPLAVAVVATAAATGLALLRARTREEEAYRAGD</sequence>
<feature type="transmembrane region" description="Helical" evidence="2">
    <location>
        <begin position="357"/>
        <end position="380"/>
    </location>
</feature>
<dbReference type="AlphaFoldDB" id="A0A8J3ZCM2"/>
<evidence type="ECO:0000313" key="4">
    <source>
        <dbReference type="Proteomes" id="UP000612585"/>
    </source>
</evidence>
<dbReference type="RefSeq" id="WP_204001078.1">
    <property type="nucleotide sequence ID" value="NZ_BOPG01000045.1"/>
</dbReference>